<dbReference type="Gene3D" id="1.20.81.30">
    <property type="entry name" value="Type II secretion system (T2SS), domain F"/>
    <property type="match status" value="1"/>
</dbReference>
<evidence type="ECO:0000256" key="1">
    <source>
        <dbReference type="ARBA" id="ARBA00004651"/>
    </source>
</evidence>
<evidence type="ECO:0000259" key="7">
    <source>
        <dbReference type="Pfam" id="PF00482"/>
    </source>
</evidence>
<name>A0AAW9SVC7_CORAY</name>
<gene>
    <name evidence="8" type="ORF">QP460_006860</name>
</gene>
<protein>
    <submittedName>
        <fullName evidence="8">Type II secretion system F family protein</fullName>
    </submittedName>
</protein>
<evidence type="ECO:0000256" key="5">
    <source>
        <dbReference type="ARBA" id="ARBA00023136"/>
    </source>
</evidence>
<keyword evidence="4 6" id="KW-1133">Transmembrane helix</keyword>
<evidence type="ECO:0000313" key="9">
    <source>
        <dbReference type="Proteomes" id="UP001223646"/>
    </source>
</evidence>
<sequence>MIAAALLIAAYLCLPTFNPVRSRLPELVADSDARTRGSVRRQVTSRVAQIAAQVRERVRTVIGGECISPAVLLDAAAALDIIGACLSSGMPLSQAMEAAADGATPELAEPLRQCSARLSVGAHSAWDSLAATPALVPLATAGRRASESGTVLAQALEDTAATYRSQAHDAAQAVAEKAGVLIAGPLALCFLPAFVVLGLVPTIAGLADEMFAGLMPS</sequence>
<dbReference type="AlphaFoldDB" id="A0AAW9SVC7"/>
<evidence type="ECO:0000256" key="3">
    <source>
        <dbReference type="ARBA" id="ARBA00022692"/>
    </source>
</evidence>
<accession>A0AAW9SVC7</accession>
<keyword evidence="3 6" id="KW-0812">Transmembrane</keyword>
<proteinExistence type="predicted"/>
<reference evidence="8" key="1">
    <citation type="submission" date="2023-05" db="EMBL/GenBank/DDBJ databases">
        <authorList>
            <person name="Du J."/>
        </authorList>
    </citation>
    <scope>NUCLEOTIDE SEQUENCE</scope>
    <source>
        <strain evidence="8">UMB1064</strain>
    </source>
</reference>
<evidence type="ECO:0000256" key="4">
    <source>
        <dbReference type="ARBA" id="ARBA00022989"/>
    </source>
</evidence>
<dbReference type="InterPro" id="IPR018076">
    <property type="entry name" value="T2SS_GspF_dom"/>
</dbReference>
<organism evidence="8 9">
    <name type="scientific">Corynebacterium amycolatum</name>
    <dbReference type="NCBI Taxonomy" id="43765"/>
    <lineage>
        <taxon>Bacteria</taxon>
        <taxon>Bacillati</taxon>
        <taxon>Actinomycetota</taxon>
        <taxon>Actinomycetes</taxon>
        <taxon>Mycobacteriales</taxon>
        <taxon>Corynebacteriaceae</taxon>
        <taxon>Corynebacterium</taxon>
    </lineage>
</organism>
<feature type="domain" description="Type II secretion system protein GspF" evidence="7">
    <location>
        <begin position="79"/>
        <end position="198"/>
    </location>
</feature>
<evidence type="ECO:0000256" key="2">
    <source>
        <dbReference type="ARBA" id="ARBA00022475"/>
    </source>
</evidence>
<dbReference type="PANTHER" id="PTHR35007:SF3">
    <property type="entry name" value="POSSIBLE CONSERVED ALANINE RICH MEMBRANE PROTEIN"/>
    <property type="match status" value="1"/>
</dbReference>
<keyword evidence="2" id="KW-1003">Cell membrane</keyword>
<evidence type="ECO:0000256" key="6">
    <source>
        <dbReference type="SAM" id="Phobius"/>
    </source>
</evidence>
<dbReference type="EMBL" id="JASOOY020000021">
    <property type="protein sequence ID" value="MEO3717305.1"/>
    <property type="molecule type" value="Genomic_DNA"/>
</dbReference>
<evidence type="ECO:0000313" key="8">
    <source>
        <dbReference type="EMBL" id="MEO3717305.1"/>
    </source>
</evidence>
<keyword evidence="5 6" id="KW-0472">Membrane</keyword>
<feature type="transmembrane region" description="Helical" evidence="6">
    <location>
        <begin position="182"/>
        <end position="207"/>
    </location>
</feature>
<reference evidence="8" key="2">
    <citation type="submission" date="2024-05" db="EMBL/GenBank/DDBJ databases">
        <authorList>
            <person name="Wolfe A."/>
        </authorList>
    </citation>
    <scope>NUCLEOTIDE SEQUENCE</scope>
    <source>
        <strain evidence="8">UMB1064</strain>
    </source>
</reference>
<dbReference type="Proteomes" id="UP001223646">
    <property type="component" value="Unassembled WGS sequence"/>
</dbReference>
<comment type="caution">
    <text evidence="8">The sequence shown here is derived from an EMBL/GenBank/DDBJ whole genome shotgun (WGS) entry which is preliminary data.</text>
</comment>
<comment type="subcellular location">
    <subcellularLocation>
        <location evidence="1">Cell membrane</location>
        <topology evidence="1">Multi-pass membrane protein</topology>
    </subcellularLocation>
</comment>
<dbReference type="GO" id="GO:0005886">
    <property type="term" value="C:plasma membrane"/>
    <property type="evidence" value="ECO:0007669"/>
    <property type="project" value="UniProtKB-SubCell"/>
</dbReference>
<dbReference type="InterPro" id="IPR042094">
    <property type="entry name" value="T2SS_GspF_sf"/>
</dbReference>
<dbReference type="PANTHER" id="PTHR35007">
    <property type="entry name" value="INTEGRAL MEMBRANE PROTEIN-RELATED"/>
    <property type="match status" value="1"/>
</dbReference>
<dbReference type="Pfam" id="PF00482">
    <property type="entry name" value="T2SSF"/>
    <property type="match status" value="1"/>
</dbReference>
<dbReference type="RefSeq" id="WP_284827312.1">
    <property type="nucleotide sequence ID" value="NZ_JASOOY020000021.1"/>
</dbReference>